<name>A0A516GZM4_9PROT</name>
<dbReference type="Gene3D" id="3.40.50.720">
    <property type="entry name" value="NAD(P)-binding Rossmann-like Domain"/>
    <property type="match status" value="1"/>
</dbReference>
<dbReference type="InterPro" id="IPR036291">
    <property type="entry name" value="NAD(P)-bd_dom_sf"/>
</dbReference>
<dbReference type="SUPFAM" id="SSF51735">
    <property type="entry name" value="NAD(P)-binding Rossmann-fold domains"/>
    <property type="match status" value="1"/>
</dbReference>
<evidence type="ECO:0000256" key="1">
    <source>
        <dbReference type="ARBA" id="ARBA00010928"/>
    </source>
</evidence>
<dbReference type="PANTHER" id="PTHR43708:SF5">
    <property type="entry name" value="CONSERVED EXPRESSED OXIDOREDUCTASE (EUROFUNG)-RELATED"/>
    <property type="match status" value="1"/>
</dbReference>
<dbReference type="EMBL" id="CP041636">
    <property type="protein sequence ID" value="QDO96978.1"/>
    <property type="molecule type" value="Genomic_DNA"/>
</dbReference>
<dbReference type="AlphaFoldDB" id="A0A516GZM4"/>
<reference evidence="4 5" key="1">
    <citation type="submission" date="2019-07" db="EMBL/GenBank/DDBJ databases">
        <title>Genome sequencing for Ferrovibrio sp. K5.</title>
        <authorList>
            <person name="Park S.-J."/>
        </authorList>
    </citation>
    <scope>NUCLEOTIDE SEQUENCE [LARGE SCALE GENOMIC DNA]</scope>
    <source>
        <strain evidence="4 5">K5</strain>
    </source>
</reference>
<dbReference type="OrthoDB" id="9781031at2"/>
<proteinExistence type="inferred from homology"/>
<dbReference type="GO" id="GO:0000166">
    <property type="term" value="F:nucleotide binding"/>
    <property type="evidence" value="ECO:0007669"/>
    <property type="project" value="InterPro"/>
</dbReference>
<accession>A0A516GZM4</accession>
<dbReference type="GO" id="GO:0016491">
    <property type="term" value="F:oxidoreductase activity"/>
    <property type="evidence" value="ECO:0007669"/>
    <property type="project" value="UniProtKB-KW"/>
</dbReference>
<evidence type="ECO:0000259" key="3">
    <source>
        <dbReference type="Pfam" id="PF01408"/>
    </source>
</evidence>
<evidence type="ECO:0000313" key="5">
    <source>
        <dbReference type="Proteomes" id="UP000317496"/>
    </source>
</evidence>
<dbReference type="Gene3D" id="3.30.360.10">
    <property type="entry name" value="Dihydrodipicolinate Reductase, domain 2"/>
    <property type="match status" value="1"/>
</dbReference>
<dbReference type="InterPro" id="IPR051317">
    <property type="entry name" value="Gfo/Idh/MocA_oxidoreduct"/>
</dbReference>
<keyword evidence="2" id="KW-0560">Oxidoreductase</keyword>
<feature type="domain" description="Gfo/Idh/MocA-like oxidoreductase N-terminal" evidence="3">
    <location>
        <begin position="7"/>
        <end position="125"/>
    </location>
</feature>
<keyword evidence="5" id="KW-1185">Reference proteome</keyword>
<sequence length="326" mass="35060">MTPASVRLGFIGYGIMGERLLRAALDHDPAVLTVTGVWDPSAPAMTRLQADLPQVTRLASSDAVIAASDCLYIASPPASHLAYARAAFAKGLAVFCEKPLAVDVADAEAFVAEAQKSQARCGVNFPFASSFAVDQLRAWMAEGVTGDVQRIDIEIGFAAWPRPWQVDAASWLDARAQGGFTREVGSHFLFLARRLFGPLSLLSHSVAYPEAGKSERSIAAALTAGSLPVALSGMVGDTDKPDHNIFRITGPNGAIRLRDWSIAEKQEKDGSWREAPDALPNEKMRPLVLRRQLDKVAALTRGTDQDLAKVSEAAEVQRVVETVLKV</sequence>
<dbReference type="InterPro" id="IPR000683">
    <property type="entry name" value="Gfo/Idh/MocA-like_OxRdtase_N"/>
</dbReference>
<dbReference type="KEGG" id="fer:FNB15_06695"/>
<evidence type="ECO:0000256" key="2">
    <source>
        <dbReference type="ARBA" id="ARBA00023002"/>
    </source>
</evidence>
<protein>
    <submittedName>
        <fullName evidence="4">Gfo/Idh/MocA family oxidoreductase</fullName>
    </submittedName>
</protein>
<dbReference type="Proteomes" id="UP000317496">
    <property type="component" value="Chromosome"/>
</dbReference>
<dbReference type="SUPFAM" id="SSF55347">
    <property type="entry name" value="Glyceraldehyde-3-phosphate dehydrogenase-like, C-terminal domain"/>
    <property type="match status" value="1"/>
</dbReference>
<evidence type="ECO:0000313" key="4">
    <source>
        <dbReference type="EMBL" id="QDO96978.1"/>
    </source>
</evidence>
<comment type="similarity">
    <text evidence="1">Belongs to the Gfo/Idh/MocA family.</text>
</comment>
<gene>
    <name evidence="4" type="ORF">FNB15_06695</name>
</gene>
<dbReference type="PANTHER" id="PTHR43708">
    <property type="entry name" value="CONSERVED EXPRESSED OXIDOREDUCTASE (EUROFUNG)"/>
    <property type="match status" value="1"/>
</dbReference>
<dbReference type="RefSeq" id="WP_144067959.1">
    <property type="nucleotide sequence ID" value="NZ_CP041636.1"/>
</dbReference>
<organism evidence="4 5">
    <name type="scientific">Ferrovibrio terrae</name>
    <dbReference type="NCBI Taxonomy" id="2594003"/>
    <lineage>
        <taxon>Bacteria</taxon>
        <taxon>Pseudomonadati</taxon>
        <taxon>Pseudomonadota</taxon>
        <taxon>Alphaproteobacteria</taxon>
        <taxon>Rhodospirillales</taxon>
        <taxon>Rhodospirillaceae</taxon>
        <taxon>Ferrovibrio</taxon>
    </lineage>
</organism>
<dbReference type="Pfam" id="PF01408">
    <property type="entry name" value="GFO_IDH_MocA"/>
    <property type="match status" value="1"/>
</dbReference>